<proteinExistence type="predicted"/>
<organism evidence="2 3">
    <name type="scientific">Dokdonella fugitiva</name>
    <dbReference type="NCBI Taxonomy" id="328517"/>
    <lineage>
        <taxon>Bacteria</taxon>
        <taxon>Pseudomonadati</taxon>
        <taxon>Pseudomonadota</taxon>
        <taxon>Gammaproteobacteria</taxon>
        <taxon>Lysobacterales</taxon>
        <taxon>Rhodanobacteraceae</taxon>
        <taxon>Dokdonella</taxon>
    </lineage>
</organism>
<feature type="compositionally biased region" description="Basic and acidic residues" evidence="1">
    <location>
        <begin position="30"/>
        <end position="39"/>
    </location>
</feature>
<dbReference type="AlphaFoldDB" id="A0A4R2IB58"/>
<reference evidence="2 3" key="1">
    <citation type="journal article" date="2015" name="Stand. Genomic Sci.">
        <title>Genomic Encyclopedia of Bacterial and Archaeal Type Strains, Phase III: the genomes of soil and plant-associated and newly described type strains.</title>
        <authorList>
            <person name="Whitman W.B."/>
            <person name="Woyke T."/>
            <person name="Klenk H.P."/>
            <person name="Zhou Y."/>
            <person name="Lilburn T.G."/>
            <person name="Beck B.J."/>
            <person name="De Vos P."/>
            <person name="Vandamme P."/>
            <person name="Eisen J.A."/>
            <person name="Garrity G."/>
            <person name="Hugenholtz P."/>
            <person name="Kyrpides N.C."/>
        </authorList>
    </citation>
    <scope>NUCLEOTIDE SEQUENCE [LARGE SCALE GENOMIC DNA]</scope>
    <source>
        <strain evidence="2 3">A3</strain>
    </source>
</reference>
<gene>
    <name evidence="2" type="ORF">EV148_10284</name>
</gene>
<sequence length="57" mass="6630">MAKRRKSMAIPTPVDEDWQRVQAKIDAIVHERDQPPDKPARRRIPQQPPAPPARPRE</sequence>
<feature type="region of interest" description="Disordered" evidence="1">
    <location>
        <begin position="30"/>
        <end position="57"/>
    </location>
</feature>
<protein>
    <submittedName>
        <fullName evidence="2">Uncharacterized protein</fullName>
    </submittedName>
</protein>
<dbReference type="Proteomes" id="UP000294862">
    <property type="component" value="Unassembled WGS sequence"/>
</dbReference>
<evidence type="ECO:0000313" key="3">
    <source>
        <dbReference type="Proteomes" id="UP000294862"/>
    </source>
</evidence>
<evidence type="ECO:0000256" key="1">
    <source>
        <dbReference type="SAM" id="MobiDB-lite"/>
    </source>
</evidence>
<dbReference type="RefSeq" id="WP_158287320.1">
    <property type="nucleotide sequence ID" value="NZ_JACGXM010000018.1"/>
</dbReference>
<dbReference type="EMBL" id="SLWQ01000002">
    <property type="protein sequence ID" value="TCO41734.1"/>
    <property type="molecule type" value="Genomic_DNA"/>
</dbReference>
<comment type="caution">
    <text evidence="2">The sequence shown here is derived from an EMBL/GenBank/DDBJ whole genome shotgun (WGS) entry which is preliminary data.</text>
</comment>
<evidence type="ECO:0000313" key="2">
    <source>
        <dbReference type="EMBL" id="TCO41734.1"/>
    </source>
</evidence>
<feature type="compositionally biased region" description="Pro residues" evidence="1">
    <location>
        <begin position="46"/>
        <end position="57"/>
    </location>
</feature>
<accession>A0A4R2IB58</accession>
<name>A0A4R2IB58_9GAMM</name>
<keyword evidence="3" id="KW-1185">Reference proteome</keyword>